<gene>
    <name evidence="1" type="ORF">NEOLEDRAFT_916580</name>
</gene>
<dbReference type="OrthoDB" id="10488658at2759"/>
<accession>A0A165ULK3</accession>
<keyword evidence="2" id="KW-1185">Reference proteome</keyword>
<organism evidence="1 2">
    <name type="scientific">Neolentinus lepideus HHB14362 ss-1</name>
    <dbReference type="NCBI Taxonomy" id="1314782"/>
    <lineage>
        <taxon>Eukaryota</taxon>
        <taxon>Fungi</taxon>
        <taxon>Dikarya</taxon>
        <taxon>Basidiomycota</taxon>
        <taxon>Agaricomycotina</taxon>
        <taxon>Agaricomycetes</taxon>
        <taxon>Gloeophyllales</taxon>
        <taxon>Gloeophyllaceae</taxon>
        <taxon>Neolentinus</taxon>
    </lineage>
</organism>
<dbReference type="AlphaFoldDB" id="A0A165ULK3"/>
<dbReference type="Proteomes" id="UP000076761">
    <property type="component" value="Unassembled WGS sequence"/>
</dbReference>
<sequence length="117" mass="12704">MSIPLATLRTLLSSKAKVAYRSDVQNYVLGTISAKHSEIAADLGKQPTGAVLVQDLHMSRSDSKPHWTVDIYTDKGHGIHTPSGCVHVYGDNSVHVYDTPRRALAAVRTIVEGCHRG</sequence>
<proteinExistence type="predicted"/>
<name>A0A165ULK3_9AGAM</name>
<evidence type="ECO:0000313" key="1">
    <source>
        <dbReference type="EMBL" id="KZT28357.1"/>
    </source>
</evidence>
<evidence type="ECO:0000313" key="2">
    <source>
        <dbReference type="Proteomes" id="UP000076761"/>
    </source>
</evidence>
<dbReference type="EMBL" id="KV425558">
    <property type="protein sequence ID" value="KZT28357.1"/>
    <property type="molecule type" value="Genomic_DNA"/>
</dbReference>
<protein>
    <submittedName>
        <fullName evidence="1">Uncharacterized protein</fullName>
    </submittedName>
</protein>
<reference evidence="1 2" key="1">
    <citation type="journal article" date="2016" name="Mol. Biol. Evol.">
        <title>Comparative Genomics of Early-Diverging Mushroom-Forming Fungi Provides Insights into the Origins of Lignocellulose Decay Capabilities.</title>
        <authorList>
            <person name="Nagy L.G."/>
            <person name="Riley R."/>
            <person name="Tritt A."/>
            <person name="Adam C."/>
            <person name="Daum C."/>
            <person name="Floudas D."/>
            <person name="Sun H."/>
            <person name="Yadav J.S."/>
            <person name="Pangilinan J."/>
            <person name="Larsson K.H."/>
            <person name="Matsuura K."/>
            <person name="Barry K."/>
            <person name="Labutti K."/>
            <person name="Kuo R."/>
            <person name="Ohm R.A."/>
            <person name="Bhattacharya S.S."/>
            <person name="Shirouzu T."/>
            <person name="Yoshinaga Y."/>
            <person name="Martin F.M."/>
            <person name="Grigoriev I.V."/>
            <person name="Hibbett D.S."/>
        </authorList>
    </citation>
    <scope>NUCLEOTIDE SEQUENCE [LARGE SCALE GENOMIC DNA]</scope>
    <source>
        <strain evidence="1 2">HHB14362 ss-1</strain>
    </source>
</reference>
<dbReference type="InParanoid" id="A0A165ULK3"/>